<proteinExistence type="predicted"/>
<sequence>MGRRRRRAAQTHQQWTALGGLCGWECRLQLRLSRRNGLRPDRRKPRSGRRIYTRRQYCAGATRGLAVSRSGRTRPAEFRQRLLFDRTRLLRRAAGSAPYRQPVEQPCRYAGSGAAARTEHLRQRAGFAFAILFLRCNHLAHHPLTESEVMHAQACARRHWITALLLLIAANGCNSSPKHRHAAADNTTAAEENSYVSPYRAVFQLPAADVETGLNRSPWSDDQEQSTVPAQAWYDRETRRKWGSWGPPQRRYPEAPEWSSRPVRWLQERVLRTALRYQGLSYQHHHIPAWDPPEDWPWKKVKSGHAGPGLDCSNYTGFVYNYALGVKMSTGIREQATMTQIAGPGDSGVMPVQRIEKQDYDTTVKQLQPADLLYIRNNSGNLAHVIMWLGDVGVSPDGTPLVIDSTGSGHKDSQGNVIPDGVQIRPFSRDSWYWHDFDHAHRIVTELNRAAHGPIPDLPEGGADEVEATGK</sequence>
<evidence type="ECO:0000313" key="2">
    <source>
        <dbReference type="Proteomes" id="UP000325755"/>
    </source>
</evidence>
<accession>A0A5Q0BS16</accession>
<dbReference type="AlphaFoldDB" id="A0A5Q0BS16"/>
<evidence type="ECO:0000313" key="1">
    <source>
        <dbReference type="EMBL" id="QFY44858.1"/>
    </source>
</evidence>
<dbReference type="SUPFAM" id="SSF54001">
    <property type="entry name" value="Cysteine proteinases"/>
    <property type="match status" value="1"/>
</dbReference>
<name>A0A5Q0BS16_9GAMM</name>
<organism evidence="1 2">
    <name type="scientific">Candidatus Methylospira mobilis</name>
    <dbReference type="NCBI Taxonomy" id="1808979"/>
    <lineage>
        <taxon>Bacteria</taxon>
        <taxon>Pseudomonadati</taxon>
        <taxon>Pseudomonadota</taxon>
        <taxon>Gammaproteobacteria</taxon>
        <taxon>Methylococcales</taxon>
        <taxon>Methylococcaceae</taxon>
        <taxon>Candidatus Methylospira</taxon>
    </lineage>
</organism>
<dbReference type="InterPro" id="IPR038765">
    <property type="entry name" value="Papain-like_cys_pep_sf"/>
</dbReference>
<protein>
    <submittedName>
        <fullName evidence="1">Uncharacterized protein</fullName>
    </submittedName>
</protein>
<dbReference type="OrthoDB" id="258587at2"/>
<keyword evidence="2" id="KW-1185">Reference proteome</keyword>
<dbReference type="EMBL" id="CP044205">
    <property type="protein sequence ID" value="QFY44858.1"/>
    <property type="molecule type" value="Genomic_DNA"/>
</dbReference>
<reference evidence="1 2" key="1">
    <citation type="submission" date="2019-09" db="EMBL/GenBank/DDBJ databases">
        <title>Ecophysiology of the spiral-shaped methanotroph Methylospira mobilis as revealed by the complete genome sequence.</title>
        <authorList>
            <person name="Oshkin I.Y."/>
            <person name="Dedysh S.N."/>
            <person name="Miroshnikov K."/>
            <person name="Danilova O.V."/>
            <person name="Hakobyan A."/>
            <person name="Liesack W."/>
        </authorList>
    </citation>
    <scope>NUCLEOTIDE SEQUENCE [LARGE SCALE GENOMIC DNA]</scope>
    <source>
        <strain evidence="1 2">Shm1</strain>
    </source>
</reference>
<dbReference type="InParanoid" id="A0A5Q0BS16"/>
<dbReference type="KEGG" id="mmob:F6R98_21315"/>
<dbReference type="Gene3D" id="3.90.1720.10">
    <property type="entry name" value="endopeptidase domain like (from Nostoc punctiforme)"/>
    <property type="match status" value="1"/>
</dbReference>
<dbReference type="Proteomes" id="UP000325755">
    <property type="component" value="Chromosome"/>
</dbReference>
<gene>
    <name evidence="1" type="ORF">F6R98_21315</name>
</gene>